<reference evidence="12 13" key="1">
    <citation type="journal article" date="2016" name="Environ. Microbiol.">
        <title>Genomic resolution of a cold subsurface aquifer community provides metabolic insights for novel microbes adapted to high CO concentrations.</title>
        <authorList>
            <person name="Probst A.J."/>
            <person name="Castelle C.J."/>
            <person name="Singh A."/>
            <person name="Brown C.T."/>
            <person name="Anantharaman K."/>
            <person name="Sharon I."/>
            <person name="Hug L.A."/>
            <person name="Burstein D."/>
            <person name="Emerson J.B."/>
            <person name="Thomas B.C."/>
            <person name="Banfield J.F."/>
        </authorList>
    </citation>
    <scope>NUCLEOTIDE SEQUENCE [LARGE SCALE GENOMIC DNA]</scope>
    <source>
        <strain evidence="12">CG1_02_41_21</strain>
    </source>
</reference>
<evidence type="ECO:0000256" key="6">
    <source>
        <dbReference type="ARBA" id="ARBA00023012"/>
    </source>
</evidence>
<keyword evidence="6" id="KW-0902">Two-component regulatory system</keyword>
<keyword evidence="7 8" id="KW-0472">Membrane</keyword>
<organism evidence="12 13">
    <name type="scientific">Candidatus Falkowbacteria bacterium CG1_02_41_21</name>
    <dbReference type="NCBI Taxonomy" id="1805147"/>
    <lineage>
        <taxon>Bacteria</taxon>
        <taxon>Candidatus Falkowiibacteriota</taxon>
    </lineage>
</organism>
<dbReference type="NCBIfam" id="TIGR00229">
    <property type="entry name" value="sensory_box"/>
    <property type="match status" value="1"/>
</dbReference>
<dbReference type="SMART" id="SM00086">
    <property type="entry name" value="PAC"/>
    <property type="match status" value="1"/>
</dbReference>
<evidence type="ECO:0000259" key="9">
    <source>
        <dbReference type="PROSITE" id="PS50109"/>
    </source>
</evidence>
<dbReference type="AlphaFoldDB" id="A0A1J4TBV4"/>
<feature type="transmembrane region" description="Helical" evidence="8">
    <location>
        <begin position="43"/>
        <end position="63"/>
    </location>
</feature>
<dbReference type="PRINTS" id="PR00344">
    <property type="entry name" value="BCTRLSENSOR"/>
</dbReference>
<dbReference type="GO" id="GO:0004721">
    <property type="term" value="F:phosphoprotein phosphatase activity"/>
    <property type="evidence" value="ECO:0007669"/>
    <property type="project" value="TreeGrafter"/>
</dbReference>
<dbReference type="SMART" id="SM00091">
    <property type="entry name" value="PAS"/>
    <property type="match status" value="1"/>
</dbReference>
<accession>A0A1J4TBV4</accession>
<dbReference type="Pfam" id="PF00989">
    <property type="entry name" value="PAS"/>
    <property type="match status" value="1"/>
</dbReference>
<dbReference type="PROSITE" id="PS50109">
    <property type="entry name" value="HIS_KIN"/>
    <property type="match status" value="1"/>
</dbReference>
<dbReference type="InterPro" id="IPR003594">
    <property type="entry name" value="HATPase_dom"/>
</dbReference>
<evidence type="ECO:0000313" key="12">
    <source>
        <dbReference type="EMBL" id="OIO07958.1"/>
    </source>
</evidence>
<dbReference type="InterPro" id="IPR005467">
    <property type="entry name" value="His_kinase_dom"/>
</dbReference>
<dbReference type="InterPro" id="IPR003661">
    <property type="entry name" value="HisK_dim/P_dom"/>
</dbReference>
<keyword evidence="3" id="KW-0597">Phosphoprotein</keyword>
<dbReference type="CDD" id="cd00082">
    <property type="entry name" value="HisKA"/>
    <property type="match status" value="1"/>
</dbReference>
<feature type="domain" description="PAC" evidence="11">
    <location>
        <begin position="151"/>
        <end position="203"/>
    </location>
</feature>
<gene>
    <name evidence="12" type="ORF">AUJ35_01245</name>
</gene>
<evidence type="ECO:0000256" key="1">
    <source>
        <dbReference type="ARBA" id="ARBA00000085"/>
    </source>
</evidence>
<dbReference type="InterPro" id="IPR013767">
    <property type="entry name" value="PAS_fold"/>
</dbReference>
<dbReference type="PANTHER" id="PTHR45453:SF1">
    <property type="entry name" value="PHOSPHATE REGULON SENSOR PROTEIN PHOR"/>
    <property type="match status" value="1"/>
</dbReference>
<evidence type="ECO:0000256" key="7">
    <source>
        <dbReference type="ARBA" id="ARBA00023136"/>
    </source>
</evidence>
<dbReference type="PROSITE" id="PS50113">
    <property type="entry name" value="PAC"/>
    <property type="match status" value="1"/>
</dbReference>
<dbReference type="InterPro" id="IPR036097">
    <property type="entry name" value="HisK_dim/P_sf"/>
</dbReference>
<dbReference type="SUPFAM" id="SSF47384">
    <property type="entry name" value="Homodimeric domain of signal transducing histidine kinase"/>
    <property type="match status" value="1"/>
</dbReference>
<dbReference type="GO" id="GO:0000155">
    <property type="term" value="F:phosphorelay sensor kinase activity"/>
    <property type="evidence" value="ECO:0007669"/>
    <property type="project" value="InterPro"/>
</dbReference>
<keyword evidence="4" id="KW-0808">Transferase</keyword>
<feature type="domain" description="PAS" evidence="10">
    <location>
        <begin position="75"/>
        <end position="120"/>
    </location>
</feature>
<evidence type="ECO:0000256" key="4">
    <source>
        <dbReference type="ARBA" id="ARBA00022679"/>
    </source>
</evidence>
<evidence type="ECO:0000259" key="11">
    <source>
        <dbReference type="PROSITE" id="PS50113"/>
    </source>
</evidence>
<evidence type="ECO:0000256" key="2">
    <source>
        <dbReference type="ARBA" id="ARBA00012438"/>
    </source>
</evidence>
<dbReference type="Gene3D" id="3.30.565.10">
    <property type="entry name" value="Histidine kinase-like ATPase, C-terminal domain"/>
    <property type="match status" value="1"/>
</dbReference>
<keyword evidence="8" id="KW-1133">Transmembrane helix</keyword>
<dbReference type="FunFam" id="3.30.565.10:FF:000006">
    <property type="entry name" value="Sensor histidine kinase WalK"/>
    <property type="match status" value="1"/>
</dbReference>
<evidence type="ECO:0000259" key="10">
    <source>
        <dbReference type="PROSITE" id="PS50112"/>
    </source>
</evidence>
<dbReference type="InterPro" id="IPR001610">
    <property type="entry name" value="PAC"/>
</dbReference>
<dbReference type="Pfam" id="PF00512">
    <property type="entry name" value="HisKA"/>
    <property type="match status" value="1"/>
</dbReference>
<dbReference type="GO" id="GO:0006355">
    <property type="term" value="P:regulation of DNA-templated transcription"/>
    <property type="evidence" value="ECO:0007669"/>
    <property type="project" value="InterPro"/>
</dbReference>
<comment type="caution">
    <text evidence="12">The sequence shown here is derived from an EMBL/GenBank/DDBJ whole genome shotgun (WGS) entry which is preliminary data.</text>
</comment>
<evidence type="ECO:0000256" key="5">
    <source>
        <dbReference type="ARBA" id="ARBA00022777"/>
    </source>
</evidence>
<dbReference type="InterPro" id="IPR000700">
    <property type="entry name" value="PAS-assoc_C"/>
</dbReference>
<dbReference type="InterPro" id="IPR036890">
    <property type="entry name" value="HATPase_C_sf"/>
</dbReference>
<dbReference type="Pfam" id="PF02518">
    <property type="entry name" value="HATPase_c"/>
    <property type="match status" value="1"/>
</dbReference>
<dbReference type="EC" id="2.7.13.3" evidence="2"/>
<dbReference type="InterPro" id="IPR050351">
    <property type="entry name" value="BphY/WalK/GraS-like"/>
</dbReference>
<dbReference type="SUPFAM" id="SSF55785">
    <property type="entry name" value="PYP-like sensor domain (PAS domain)"/>
    <property type="match status" value="1"/>
</dbReference>
<dbReference type="PANTHER" id="PTHR45453">
    <property type="entry name" value="PHOSPHATE REGULON SENSOR PROTEIN PHOR"/>
    <property type="match status" value="1"/>
</dbReference>
<evidence type="ECO:0000256" key="3">
    <source>
        <dbReference type="ARBA" id="ARBA00022553"/>
    </source>
</evidence>
<keyword evidence="5" id="KW-0418">Kinase</keyword>
<comment type="catalytic activity">
    <reaction evidence="1">
        <text>ATP + protein L-histidine = ADP + protein N-phospho-L-histidine.</text>
        <dbReference type="EC" id="2.7.13.3"/>
    </reaction>
</comment>
<dbReference type="InterPro" id="IPR035965">
    <property type="entry name" value="PAS-like_dom_sf"/>
</dbReference>
<dbReference type="SUPFAM" id="SSF55874">
    <property type="entry name" value="ATPase domain of HSP90 chaperone/DNA topoisomerase II/histidine kinase"/>
    <property type="match status" value="1"/>
</dbReference>
<dbReference type="InterPro" id="IPR000014">
    <property type="entry name" value="PAS"/>
</dbReference>
<keyword evidence="8" id="KW-0812">Transmembrane</keyword>
<dbReference type="InterPro" id="IPR004358">
    <property type="entry name" value="Sig_transdc_His_kin-like_C"/>
</dbReference>
<dbReference type="SMART" id="SM00387">
    <property type="entry name" value="HATPase_c"/>
    <property type="match status" value="1"/>
</dbReference>
<dbReference type="GO" id="GO:0016036">
    <property type="term" value="P:cellular response to phosphate starvation"/>
    <property type="evidence" value="ECO:0007669"/>
    <property type="project" value="TreeGrafter"/>
</dbReference>
<feature type="domain" description="Histidine kinase" evidence="9">
    <location>
        <begin position="207"/>
        <end position="427"/>
    </location>
</feature>
<proteinExistence type="predicted"/>
<protein>
    <recommendedName>
        <fullName evidence="2">histidine kinase</fullName>
        <ecNumber evidence="2">2.7.13.3</ecNumber>
    </recommendedName>
</protein>
<dbReference type="CDD" id="cd00130">
    <property type="entry name" value="PAS"/>
    <property type="match status" value="1"/>
</dbReference>
<dbReference type="Gene3D" id="3.30.450.20">
    <property type="entry name" value="PAS domain"/>
    <property type="match status" value="1"/>
</dbReference>
<dbReference type="Proteomes" id="UP000182860">
    <property type="component" value="Unassembled WGS sequence"/>
</dbReference>
<evidence type="ECO:0000256" key="8">
    <source>
        <dbReference type="SAM" id="Phobius"/>
    </source>
</evidence>
<feature type="transmembrane region" description="Helical" evidence="8">
    <location>
        <begin position="7"/>
        <end position="28"/>
    </location>
</feature>
<dbReference type="Gene3D" id="1.10.287.130">
    <property type="match status" value="1"/>
</dbReference>
<evidence type="ECO:0000313" key="13">
    <source>
        <dbReference type="Proteomes" id="UP000182860"/>
    </source>
</evidence>
<dbReference type="GO" id="GO:0005886">
    <property type="term" value="C:plasma membrane"/>
    <property type="evidence" value="ECO:0007669"/>
    <property type="project" value="TreeGrafter"/>
</dbReference>
<dbReference type="PROSITE" id="PS50112">
    <property type="entry name" value="PAS"/>
    <property type="match status" value="1"/>
</dbReference>
<dbReference type="EMBL" id="MNUV01000021">
    <property type="protein sequence ID" value="OIO07958.1"/>
    <property type="molecule type" value="Genomic_DNA"/>
</dbReference>
<name>A0A1J4TBV4_9BACT</name>
<sequence>MLFRKKIIIFVGLVLGGFLILLYSSFIFRIETDQVIYQYDVNILLYISISLFIVVLILVGRLMKAFAKAQQSLQDLQKFKLAVDNASDCISITDKDGIILYVNGGMEKITGFKPEEVLGKKIGSKDLWGGDMSLEFYQKLWTAIKTKKQKFSVEFNNHRQNGEEFVAAVSISPILDEAGEVKFFVSIDRDITVVKRIDLAKTEFVSLASHQLRTPLTFVKWYSEMLLNDDVGPLGKDQRDFTQEIYNSNERMIDLVDSLLDVSRLDLGTLKIKGAPTDILKAIKDLIKDVGPLMIKKKVKLIEKYDRPLPIIELDKRLFFVIIQNLLTNAIKYSKMGGEIILEIKCDGAANVLIKVADKGCGIPIKDQARIFDKLFRADNARKIEPDGNGLGLYIVNSVVKQCQGKFWFESKENAGSTFYISLPIKLPKK</sequence>
<dbReference type="SMART" id="SM00388">
    <property type="entry name" value="HisKA"/>
    <property type="match status" value="1"/>
</dbReference>